<keyword evidence="2" id="KW-0805">Transcription regulation</keyword>
<evidence type="ECO:0000313" key="7">
    <source>
        <dbReference type="Proteomes" id="UP000274100"/>
    </source>
</evidence>
<gene>
    <name evidence="6" type="primary">dmlR_2</name>
    <name evidence="6" type="ORF">NCTC10297_01291</name>
</gene>
<dbReference type="PROSITE" id="PS50931">
    <property type="entry name" value="HTH_LYSR"/>
    <property type="match status" value="1"/>
</dbReference>
<evidence type="ECO:0000256" key="1">
    <source>
        <dbReference type="ARBA" id="ARBA00009437"/>
    </source>
</evidence>
<dbReference type="Gene3D" id="3.40.190.290">
    <property type="match status" value="1"/>
</dbReference>
<dbReference type="Pfam" id="PF03466">
    <property type="entry name" value="LysR_substrate"/>
    <property type="match status" value="1"/>
</dbReference>
<dbReference type="InterPro" id="IPR000847">
    <property type="entry name" value="LysR_HTH_N"/>
</dbReference>
<keyword evidence="3" id="KW-0238">DNA-binding</keyword>
<dbReference type="PANTHER" id="PTHR30537:SF5">
    <property type="entry name" value="HTH-TYPE TRANSCRIPTIONAL ACTIVATOR TTDR-RELATED"/>
    <property type="match status" value="1"/>
</dbReference>
<dbReference type="FunFam" id="1.10.10.10:FF:000001">
    <property type="entry name" value="LysR family transcriptional regulator"/>
    <property type="match status" value="1"/>
</dbReference>
<dbReference type="EMBL" id="LR134343">
    <property type="protein sequence ID" value="VEG13328.1"/>
    <property type="molecule type" value="Genomic_DNA"/>
</dbReference>
<dbReference type="PANTHER" id="PTHR30537">
    <property type="entry name" value="HTH-TYPE TRANSCRIPTIONAL REGULATOR"/>
    <property type="match status" value="1"/>
</dbReference>
<organism evidence="6 7">
    <name type="scientific">Moraxella cuniculi</name>
    <dbReference type="NCBI Taxonomy" id="34061"/>
    <lineage>
        <taxon>Bacteria</taxon>
        <taxon>Pseudomonadati</taxon>
        <taxon>Pseudomonadota</taxon>
        <taxon>Gammaproteobacteria</taxon>
        <taxon>Moraxellales</taxon>
        <taxon>Moraxellaceae</taxon>
        <taxon>Moraxella</taxon>
    </lineage>
</organism>
<evidence type="ECO:0000313" key="6">
    <source>
        <dbReference type="EMBL" id="VEG13328.1"/>
    </source>
</evidence>
<proteinExistence type="inferred from homology"/>
<dbReference type="GO" id="GO:0043565">
    <property type="term" value="F:sequence-specific DNA binding"/>
    <property type="evidence" value="ECO:0007669"/>
    <property type="project" value="TreeGrafter"/>
</dbReference>
<protein>
    <submittedName>
        <fullName evidence="6">D-malate degradation protein R</fullName>
    </submittedName>
</protein>
<dbReference type="SUPFAM" id="SSF46785">
    <property type="entry name" value="Winged helix' DNA-binding domain"/>
    <property type="match status" value="1"/>
</dbReference>
<dbReference type="AlphaFoldDB" id="A0A3S4SCV8"/>
<evidence type="ECO:0000256" key="4">
    <source>
        <dbReference type="ARBA" id="ARBA00023163"/>
    </source>
</evidence>
<dbReference type="CDD" id="cd08422">
    <property type="entry name" value="PBP2_CrgA_like"/>
    <property type="match status" value="1"/>
</dbReference>
<dbReference type="GO" id="GO:0003700">
    <property type="term" value="F:DNA-binding transcription factor activity"/>
    <property type="evidence" value="ECO:0007669"/>
    <property type="project" value="InterPro"/>
</dbReference>
<dbReference type="KEGG" id="mcun:NCTC10297_01291"/>
<dbReference type="SUPFAM" id="SSF53850">
    <property type="entry name" value="Periplasmic binding protein-like II"/>
    <property type="match status" value="1"/>
</dbReference>
<reference evidence="6 7" key="1">
    <citation type="submission" date="2018-12" db="EMBL/GenBank/DDBJ databases">
        <authorList>
            <consortium name="Pathogen Informatics"/>
        </authorList>
    </citation>
    <scope>NUCLEOTIDE SEQUENCE [LARGE SCALE GENOMIC DNA]</scope>
    <source>
        <strain evidence="6 7">NCTC10297</strain>
    </source>
</reference>
<accession>A0A3S4SCV8</accession>
<comment type="similarity">
    <text evidence="1">Belongs to the LysR transcriptional regulatory family.</text>
</comment>
<evidence type="ECO:0000259" key="5">
    <source>
        <dbReference type="PROSITE" id="PS50931"/>
    </source>
</evidence>
<feature type="domain" description="HTH lysR-type" evidence="5">
    <location>
        <begin position="1"/>
        <end position="58"/>
    </location>
</feature>
<evidence type="ECO:0000256" key="2">
    <source>
        <dbReference type="ARBA" id="ARBA00023015"/>
    </source>
</evidence>
<dbReference type="InterPro" id="IPR005119">
    <property type="entry name" value="LysR_subst-bd"/>
</dbReference>
<dbReference type="GO" id="GO:0006351">
    <property type="term" value="P:DNA-templated transcription"/>
    <property type="evidence" value="ECO:0007669"/>
    <property type="project" value="TreeGrafter"/>
</dbReference>
<dbReference type="InterPro" id="IPR036390">
    <property type="entry name" value="WH_DNA-bd_sf"/>
</dbReference>
<dbReference type="OrthoDB" id="8885940at2"/>
<dbReference type="Proteomes" id="UP000274100">
    <property type="component" value="Chromosome"/>
</dbReference>
<evidence type="ECO:0000256" key="3">
    <source>
        <dbReference type="ARBA" id="ARBA00023125"/>
    </source>
</evidence>
<dbReference type="Gene3D" id="1.10.10.10">
    <property type="entry name" value="Winged helix-like DNA-binding domain superfamily/Winged helix DNA-binding domain"/>
    <property type="match status" value="1"/>
</dbReference>
<name>A0A3S4SCV8_9GAMM</name>
<dbReference type="Pfam" id="PF00126">
    <property type="entry name" value="HTH_1"/>
    <property type="match status" value="1"/>
</dbReference>
<dbReference type="InterPro" id="IPR058163">
    <property type="entry name" value="LysR-type_TF_proteobact-type"/>
</dbReference>
<dbReference type="InterPro" id="IPR036388">
    <property type="entry name" value="WH-like_DNA-bd_sf"/>
</dbReference>
<dbReference type="RefSeq" id="WP_126330887.1">
    <property type="nucleotide sequence ID" value="NZ_LR134343.1"/>
</dbReference>
<keyword evidence="4" id="KW-0804">Transcription</keyword>
<sequence length="281" mass="30964">MDLNNLRLFVAIVQTGSLSAASEKLGVPIATISRRLGELEQALNTQLLDRSKKGAKPTMAGQQLYEQVYLSIDQLAQAENLFQSARLSGVLRISTFSGFNPLWDKIALFQARYPDVQVHCQITDRVVDLIEDGIDIAVRAGELHTDSVIAKKFGNIGNKIIAHPNLLAKVGTPQHPKDLANLPCAAWAKNGQREHHWQFAEQAVKIQPILASNDSHALAHFAKKGQAFVMLSDYFADQLIAEHGLAEVLTDFAKPAYPVHLLYLSQRHPSSLVQAFLAVCE</sequence>